<keyword evidence="2" id="KW-1185">Reference proteome</keyword>
<comment type="caution">
    <text evidence="1">The sequence shown here is derived from an EMBL/GenBank/DDBJ whole genome shotgun (WGS) entry which is preliminary data.</text>
</comment>
<proteinExistence type="predicted"/>
<dbReference type="EMBL" id="JAPNKA010000001">
    <property type="protein sequence ID" value="MCY1082957.1"/>
    <property type="molecule type" value="Genomic_DNA"/>
</dbReference>
<dbReference type="Proteomes" id="UP001207654">
    <property type="component" value="Unassembled WGS sequence"/>
</dbReference>
<accession>A0ABT4AQA7</accession>
<name>A0ABT4AQA7_9BACT</name>
<evidence type="ECO:0000313" key="2">
    <source>
        <dbReference type="Proteomes" id="UP001207654"/>
    </source>
</evidence>
<sequence length="278" mass="31120">MADTGFFKGWLGPFKLIRRYTTRKPEPESGELGRVYEAHNVLTSNPALVLIPSESAPMEPQEEWRVRLRSQSAPPYVALEVEKAPASGRLSQLRGVLELLGTVVERLGNGEEARAHLTCLPMGPLESLKYRAGRAWRWTRASRKRTFAVCFLMYLSLRLVVHVVEMDVYGLNWDMTPRPVMQGVPVRPADARRAPALINKASVAQGPIAYPLPAKPFIDQAKAPCIPNEGEVEINGGCWVALEKRPPCFGSQAEYEGKCYLPVSARSRDKREPRSFHQ</sequence>
<dbReference type="RefSeq" id="WP_267541509.1">
    <property type="nucleotide sequence ID" value="NZ_JAPNKA010000001.1"/>
</dbReference>
<protein>
    <submittedName>
        <fullName evidence="1">Uncharacterized protein</fullName>
    </submittedName>
</protein>
<reference evidence="1 2" key="1">
    <citation type="submission" date="2022-11" db="EMBL/GenBank/DDBJ databases">
        <title>Minimal conservation of predation-associated metabolite biosynthetic gene clusters underscores biosynthetic potential of Myxococcota including descriptions for ten novel species: Archangium lansinium sp. nov., Myxococcus landrumus sp. nov., Nannocystis bai.</title>
        <authorList>
            <person name="Ahearne A."/>
            <person name="Stevens C."/>
            <person name="Phillips K."/>
        </authorList>
    </citation>
    <scope>NUCLEOTIDE SEQUENCE [LARGE SCALE GENOMIC DNA]</scope>
    <source>
        <strain evidence="1 2">MIWBW</strain>
    </source>
</reference>
<organism evidence="1 2">
    <name type="scientific">Archangium lansingense</name>
    <dbReference type="NCBI Taxonomy" id="2995310"/>
    <lineage>
        <taxon>Bacteria</taxon>
        <taxon>Pseudomonadati</taxon>
        <taxon>Myxococcota</taxon>
        <taxon>Myxococcia</taxon>
        <taxon>Myxococcales</taxon>
        <taxon>Cystobacterineae</taxon>
        <taxon>Archangiaceae</taxon>
        <taxon>Archangium</taxon>
    </lineage>
</organism>
<evidence type="ECO:0000313" key="1">
    <source>
        <dbReference type="EMBL" id="MCY1082957.1"/>
    </source>
</evidence>
<gene>
    <name evidence="1" type="ORF">OV287_51755</name>
</gene>